<dbReference type="PROSITE" id="PS50126">
    <property type="entry name" value="S1"/>
    <property type="match status" value="2"/>
</dbReference>
<organism evidence="2 3">
    <name type="scientific">Rubus argutus</name>
    <name type="common">Southern blackberry</name>
    <dbReference type="NCBI Taxonomy" id="59490"/>
    <lineage>
        <taxon>Eukaryota</taxon>
        <taxon>Viridiplantae</taxon>
        <taxon>Streptophyta</taxon>
        <taxon>Embryophyta</taxon>
        <taxon>Tracheophyta</taxon>
        <taxon>Spermatophyta</taxon>
        <taxon>Magnoliopsida</taxon>
        <taxon>eudicotyledons</taxon>
        <taxon>Gunneridae</taxon>
        <taxon>Pentapetalae</taxon>
        <taxon>rosids</taxon>
        <taxon>fabids</taxon>
        <taxon>Rosales</taxon>
        <taxon>Rosaceae</taxon>
        <taxon>Rosoideae</taxon>
        <taxon>Rosoideae incertae sedis</taxon>
        <taxon>Rubus</taxon>
    </lineage>
</organism>
<protein>
    <recommendedName>
        <fullName evidence="1">S1 motif domain-containing protein</fullName>
    </recommendedName>
</protein>
<dbReference type="Gene3D" id="2.40.50.140">
    <property type="entry name" value="Nucleic acid-binding proteins"/>
    <property type="match status" value="1"/>
</dbReference>
<dbReference type="EMBL" id="JBEDUW010000002">
    <property type="protein sequence ID" value="KAK9943724.1"/>
    <property type="molecule type" value="Genomic_DNA"/>
</dbReference>
<dbReference type="CDD" id="cd04465">
    <property type="entry name" value="S1_RPS1_repeat_ec2_hs2"/>
    <property type="match status" value="1"/>
</dbReference>
<dbReference type="PANTHER" id="PTHR15838">
    <property type="entry name" value="NUCLEOLAR PROTEIN OF 40 KDA"/>
    <property type="match status" value="1"/>
</dbReference>
<sequence>MLLLVHPCKSFSFPDSLSPLNNFKTLNIPLTSFSNYSIPKPPTYSSFSTIGFSKRLVISKNFSLWGSSPITFCSRNDVYDVFSSTHLPQKSNGVEMGENEELELLNKPSPVPMDNGSAAEVDKESAKNEALAPFLKFFTPRDSMDEVEEKGGDELGAFEEKSEVDDENEEVEKVSVEYYEPKPGDFVVGVVVSGNENKLDVNVGADLLGTMLTKEVLPLYDKEMEYLLCDTNYDAEEFMVQGKMGIVKSEAVSGAPVPGKPVVETGTILFAEVLGRTLSGRPLISTRRLFRRIAWHRVRQIKQLNEPIKVRITEWNTGGLLTRIEGLRAFLPKAELMSKVNNFTELKENVGCQMYVQITRIDEAKNDLVLSEREAWVRMLNLREGTLLEGTVKKIFPYGAQVRIGETNRSGLLHISNITRARITSVDDLLSVNEKIKVLVVKSMFPDKISLSIAELESEPGLFVSNKEAELMAKKYRQKLPAVLSRRSETPQGDSLPFDRLSMYANWKWFKFEKE</sequence>
<dbReference type="InterPro" id="IPR012340">
    <property type="entry name" value="NA-bd_OB-fold"/>
</dbReference>
<dbReference type="SMART" id="SM00316">
    <property type="entry name" value="S1"/>
    <property type="match status" value="2"/>
</dbReference>
<feature type="domain" description="S1 motif" evidence="1">
    <location>
        <begin position="385"/>
        <end position="454"/>
    </location>
</feature>
<evidence type="ECO:0000259" key="1">
    <source>
        <dbReference type="PROSITE" id="PS50126"/>
    </source>
</evidence>
<dbReference type="GO" id="GO:0003723">
    <property type="term" value="F:RNA binding"/>
    <property type="evidence" value="ECO:0007669"/>
    <property type="project" value="TreeGrafter"/>
</dbReference>
<feature type="domain" description="S1 motif" evidence="1">
    <location>
        <begin position="305"/>
        <end position="373"/>
    </location>
</feature>
<dbReference type="Pfam" id="PF00575">
    <property type="entry name" value="S1"/>
    <property type="match status" value="2"/>
</dbReference>
<dbReference type="PANTHER" id="PTHR15838:SF3">
    <property type="entry name" value="PROTEIN PIGMENT DEFECTIVE 338, CHLOROPLASTIC"/>
    <property type="match status" value="1"/>
</dbReference>
<dbReference type="AlphaFoldDB" id="A0AAW1Y669"/>
<dbReference type="Proteomes" id="UP001457282">
    <property type="component" value="Unassembled WGS sequence"/>
</dbReference>
<proteinExistence type="predicted"/>
<dbReference type="SUPFAM" id="SSF50249">
    <property type="entry name" value="Nucleic acid-binding proteins"/>
    <property type="match status" value="2"/>
</dbReference>
<dbReference type="GO" id="GO:0043489">
    <property type="term" value="P:RNA stabilization"/>
    <property type="evidence" value="ECO:0007669"/>
    <property type="project" value="TreeGrafter"/>
</dbReference>
<name>A0AAW1Y669_RUBAR</name>
<dbReference type="InterPro" id="IPR003029">
    <property type="entry name" value="S1_domain"/>
</dbReference>
<comment type="caution">
    <text evidence="2">The sequence shown here is derived from an EMBL/GenBank/DDBJ whole genome shotgun (WGS) entry which is preliminary data.</text>
</comment>
<evidence type="ECO:0000313" key="2">
    <source>
        <dbReference type="EMBL" id="KAK9943724.1"/>
    </source>
</evidence>
<reference evidence="2 3" key="1">
    <citation type="journal article" date="2023" name="G3 (Bethesda)">
        <title>A chromosome-length genome assembly and annotation of blackberry (Rubus argutus, cv. 'Hillquist').</title>
        <authorList>
            <person name="Bruna T."/>
            <person name="Aryal R."/>
            <person name="Dudchenko O."/>
            <person name="Sargent D.J."/>
            <person name="Mead D."/>
            <person name="Buti M."/>
            <person name="Cavallini A."/>
            <person name="Hytonen T."/>
            <person name="Andres J."/>
            <person name="Pham M."/>
            <person name="Weisz D."/>
            <person name="Mascagni F."/>
            <person name="Usai G."/>
            <person name="Natali L."/>
            <person name="Bassil N."/>
            <person name="Fernandez G.E."/>
            <person name="Lomsadze A."/>
            <person name="Armour M."/>
            <person name="Olukolu B."/>
            <person name="Poorten T."/>
            <person name="Britton C."/>
            <person name="Davik J."/>
            <person name="Ashrafi H."/>
            <person name="Aiden E.L."/>
            <person name="Borodovsky M."/>
            <person name="Worthington M."/>
        </authorList>
    </citation>
    <scope>NUCLEOTIDE SEQUENCE [LARGE SCALE GENOMIC DNA]</scope>
    <source>
        <strain evidence="2">PI 553951</strain>
    </source>
</reference>
<keyword evidence="3" id="KW-1185">Reference proteome</keyword>
<evidence type="ECO:0000313" key="3">
    <source>
        <dbReference type="Proteomes" id="UP001457282"/>
    </source>
</evidence>
<accession>A0AAW1Y669</accession>
<gene>
    <name evidence="2" type="ORF">M0R45_009325</name>
</gene>